<keyword evidence="1" id="KW-0175">Coiled coil</keyword>
<feature type="transmembrane region" description="Helical" evidence="2">
    <location>
        <begin position="110"/>
        <end position="135"/>
    </location>
</feature>
<keyword evidence="4" id="KW-1185">Reference proteome</keyword>
<evidence type="ECO:0000256" key="1">
    <source>
        <dbReference type="SAM" id="Coils"/>
    </source>
</evidence>
<evidence type="ECO:0000313" key="3">
    <source>
        <dbReference type="EMBL" id="GEL95512.1"/>
    </source>
</evidence>
<dbReference type="Proteomes" id="UP000321720">
    <property type="component" value="Unassembled WGS sequence"/>
</dbReference>
<evidence type="ECO:0008006" key="5">
    <source>
        <dbReference type="Google" id="ProtNLM"/>
    </source>
</evidence>
<dbReference type="EMBL" id="BJWG01000009">
    <property type="protein sequence ID" value="GEL95512.1"/>
    <property type="molecule type" value="Genomic_DNA"/>
</dbReference>
<accession>A0A511JBZ9</accession>
<feature type="transmembrane region" description="Helical" evidence="2">
    <location>
        <begin position="311"/>
        <end position="330"/>
    </location>
</feature>
<dbReference type="AlphaFoldDB" id="A0A511JBZ9"/>
<gene>
    <name evidence="3" type="ORF">CCO02nite_21700</name>
</gene>
<feature type="coiled-coil region" evidence="1">
    <location>
        <begin position="47"/>
        <end position="74"/>
    </location>
</feature>
<dbReference type="RefSeq" id="WP_246117495.1">
    <property type="nucleotide sequence ID" value="NZ_BJWG01000009.1"/>
</dbReference>
<protein>
    <recommendedName>
        <fullName evidence="5">ABC transporter permease</fullName>
    </recommendedName>
</protein>
<organism evidence="3 4">
    <name type="scientific">Cellulomonas composti</name>
    <dbReference type="NCBI Taxonomy" id="266130"/>
    <lineage>
        <taxon>Bacteria</taxon>
        <taxon>Bacillati</taxon>
        <taxon>Actinomycetota</taxon>
        <taxon>Actinomycetes</taxon>
        <taxon>Micrococcales</taxon>
        <taxon>Cellulomonadaceae</taxon>
        <taxon>Cellulomonas</taxon>
    </lineage>
</organism>
<keyword evidence="2" id="KW-1133">Transmembrane helix</keyword>
<evidence type="ECO:0000256" key="2">
    <source>
        <dbReference type="SAM" id="Phobius"/>
    </source>
</evidence>
<proteinExistence type="predicted"/>
<evidence type="ECO:0000313" key="4">
    <source>
        <dbReference type="Proteomes" id="UP000321720"/>
    </source>
</evidence>
<feature type="transmembrane region" description="Helical" evidence="2">
    <location>
        <begin position="15"/>
        <end position="33"/>
    </location>
</feature>
<keyword evidence="2" id="KW-0812">Transmembrane</keyword>
<dbReference type="GO" id="GO:0140359">
    <property type="term" value="F:ABC-type transporter activity"/>
    <property type="evidence" value="ECO:0007669"/>
    <property type="project" value="InterPro"/>
</dbReference>
<feature type="transmembrane region" description="Helical" evidence="2">
    <location>
        <begin position="156"/>
        <end position="182"/>
    </location>
</feature>
<sequence>MRLLRVELTRFRCRVLLWVLSVCVIGLALLLPFQAWQSSKAPTAAQIEQAQRYADEEQKAQDEYREECLEQQEEARETDPNADYGCDYEVRIENYLPWRQTFEDDAGSTLYGFMIPLLLVGVAMAASFVAAEFATGAIGNWLTFAPRRGRVYWSKVVAATTGVVPMAVVSVATLVGGLWVAYSLNDSITSQWADDPDMGGERAVLMTPELLVAAGGRLVVAVMAVAALGAALAVIMRHTAAVLGALAAWLAVIEGLVRGQVGSAFPYLLLPNLQAWVQGGVTYYDDVCANDADTGEWVCTTTEHVLSQTHGGVVIGVVVGVVALVGWLVMRRRDVQ</sequence>
<dbReference type="GO" id="GO:0005886">
    <property type="term" value="C:plasma membrane"/>
    <property type="evidence" value="ECO:0007669"/>
    <property type="project" value="UniProtKB-SubCell"/>
</dbReference>
<feature type="transmembrane region" description="Helical" evidence="2">
    <location>
        <begin position="242"/>
        <end position="261"/>
    </location>
</feature>
<name>A0A511JBZ9_9CELL</name>
<feature type="transmembrane region" description="Helical" evidence="2">
    <location>
        <begin position="210"/>
        <end position="235"/>
    </location>
</feature>
<comment type="caution">
    <text evidence="3">The sequence shown here is derived from an EMBL/GenBank/DDBJ whole genome shotgun (WGS) entry which is preliminary data.</text>
</comment>
<reference evidence="3 4" key="1">
    <citation type="submission" date="2019-07" db="EMBL/GenBank/DDBJ databases">
        <title>Whole genome shotgun sequence of Cellulomonas composti NBRC 100758.</title>
        <authorList>
            <person name="Hosoyama A."/>
            <person name="Uohara A."/>
            <person name="Ohji S."/>
            <person name="Ichikawa N."/>
        </authorList>
    </citation>
    <scope>NUCLEOTIDE SEQUENCE [LARGE SCALE GENOMIC DNA]</scope>
    <source>
        <strain evidence="3 4">NBRC 100758</strain>
    </source>
</reference>
<keyword evidence="2" id="KW-0472">Membrane</keyword>